<keyword evidence="2" id="KW-1185">Reference proteome</keyword>
<dbReference type="Gene3D" id="1.25.40.10">
    <property type="entry name" value="Tetratricopeptide repeat domain"/>
    <property type="match status" value="1"/>
</dbReference>
<dbReference type="Pfam" id="PF14559">
    <property type="entry name" value="TPR_19"/>
    <property type="match status" value="1"/>
</dbReference>
<proteinExistence type="predicted"/>
<dbReference type="InterPro" id="IPR011990">
    <property type="entry name" value="TPR-like_helical_dom_sf"/>
</dbReference>
<sequence>MKNKQRKKVVEFPNLKQRLLEKAMNTMKEKKFSEALALFEQARENEYAYAEVELGMIVCYMELGQLAEAKNRCKKMLREDIGDYFHILQIYITILIQLKEYGEVKNTIEAILEEDKIPSQYAQNFYQLLEFARKMLPGQDGAGESMAEVQEEDHHAFPIEQLHNGSLQKQYEIIQQLKNMHIRPYLPEIEAFLQDEGKHPVLKTFLLHMLKEQGVDSEITLHKLGEAATVVPKDLPSGEEDPFLNDVILVLEDTVNCENPILFESLKELLVRIHTVQFPIPFNPASPEKWAAGLHQVGNELYMIHSDEEELLAMYHLSAIEMKDIISQIRKLEDFSFLHL</sequence>
<reference evidence="1 2" key="1">
    <citation type="submission" date="2021-01" db="EMBL/GenBank/DDBJ databases">
        <title>Genomic Encyclopedia of Type Strains, Phase IV (KMG-IV): sequencing the most valuable type-strain genomes for metagenomic binning, comparative biology and taxonomic classification.</title>
        <authorList>
            <person name="Goeker M."/>
        </authorList>
    </citation>
    <scope>NUCLEOTIDE SEQUENCE [LARGE SCALE GENOMIC DNA]</scope>
    <source>
        <strain evidence="1 2">DSM 25879</strain>
    </source>
</reference>
<evidence type="ECO:0000313" key="1">
    <source>
        <dbReference type="EMBL" id="MBM7620496.1"/>
    </source>
</evidence>
<dbReference type="SUPFAM" id="SSF48452">
    <property type="entry name" value="TPR-like"/>
    <property type="match status" value="1"/>
</dbReference>
<name>A0ABS2P0U3_9BACI</name>
<dbReference type="Proteomes" id="UP000737402">
    <property type="component" value="Unassembled WGS sequence"/>
</dbReference>
<dbReference type="RefSeq" id="WP_204416196.1">
    <property type="nucleotide sequence ID" value="NZ_JAFBED010000004.1"/>
</dbReference>
<dbReference type="EMBL" id="JAFBED010000004">
    <property type="protein sequence ID" value="MBM7620496.1"/>
    <property type="molecule type" value="Genomic_DNA"/>
</dbReference>
<evidence type="ECO:0000313" key="2">
    <source>
        <dbReference type="Proteomes" id="UP000737402"/>
    </source>
</evidence>
<protein>
    <submittedName>
        <fullName evidence="1">Tetratricopeptide (TPR) repeat protein</fullName>
    </submittedName>
</protein>
<accession>A0ABS2P0U3</accession>
<comment type="caution">
    <text evidence="1">The sequence shown here is derived from an EMBL/GenBank/DDBJ whole genome shotgun (WGS) entry which is preliminary data.</text>
</comment>
<organism evidence="1 2">
    <name type="scientific">Sutcliffiella tianshenii</name>
    <dbReference type="NCBI Taxonomy" id="1463404"/>
    <lineage>
        <taxon>Bacteria</taxon>
        <taxon>Bacillati</taxon>
        <taxon>Bacillota</taxon>
        <taxon>Bacilli</taxon>
        <taxon>Bacillales</taxon>
        <taxon>Bacillaceae</taxon>
        <taxon>Sutcliffiella</taxon>
    </lineage>
</organism>
<gene>
    <name evidence="1" type="ORF">JOC95_002349</name>
</gene>
<dbReference type="SUPFAM" id="SSF116965">
    <property type="entry name" value="Hypothetical protein MPN330"/>
    <property type="match status" value="1"/>
</dbReference>